<sequence length="167" mass="18115">MRSSVLPTLFLSLLLPVGAHASCITPDGAGFDLQGDEATSREHGLTWKRCAIGMQWDAGVQSCSGAARDLGLNEAIDFAKTQGDGWRVPTGQELETLILDTCEGPKIDGVAFPNIAATDFGDGALFWTSTEAMPDMFYFFDFTNGFFDMHSQGFHLSVLLVKDSARR</sequence>
<feature type="signal peptide" evidence="1">
    <location>
        <begin position="1"/>
        <end position="21"/>
    </location>
</feature>
<reference evidence="3 4" key="2">
    <citation type="submission" date="2019-06" db="EMBL/GenBank/DDBJ databases">
        <title>Martelella lutilitoris sp. nov., isolated from a tidal mudflat.</title>
        <authorList>
            <person name="Kim Y.-J."/>
        </authorList>
    </citation>
    <scope>NUCLEOTIDE SEQUENCE [LARGE SCALE GENOMIC DNA]</scope>
    <source>
        <strain evidence="3 4">GH2-6</strain>
    </source>
</reference>
<evidence type="ECO:0000313" key="3">
    <source>
        <dbReference type="EMBL" id="TNB46519.1"/>
    </source>
</evidence>
<reference evidence="3 4" key="1">
    <citation type="submission" date="2019-05" db="EMBL/GenBank/DDBJ databases">
        <authorList>
            <person name="Lee S.D."/>
        </authorList>
    </citation>
    <scope>NUCLEOTIDE SEQUENCE [LARGE SCALE GENOMIC DNA]</scope>
    <source>
        <strain evidence="3 4">GH2-6</strain>
    </source>
</reference>
<dbReference type="Proteomes" id="UP000307874">
    <property type="component" value="Unassembled WGS sequence"/>
</dbReference>
<dbReference type="InterPro" id="IPR011460">
    <property type="entry name" value="Lcl_C"/>
</dbReference>
<feature type="chain" id="PRO_5022907298" evidence="1">
    <location>
        <begin position="22"/>
        <end position="167"/>
    </location>
</feature>
<accession>A0A5C4JPG3</accession>
<evidence type="ECO:0000259" key="2">
    <source>
        <dbReference type="Pfam" id="PF07603"/>
    </source>
</evidence>
<proteinExistence type="predicted"/>
<comment type="caution">
    <text evidence="3">The sequence shown here is derived from an EMBL/GenBank/DDBJ whole genome shotgun (WGS) entry which is preliminary data.</text>
</comment>
<gene>
    <name evidence="3" type="ORF">FF124_17550</name>
</gene>
<dbReference type="Pfam" id="PF07603">
    <property type="entry name" value="Lcl_C"/>
    <property type="match status" value="1"/>
</dbReference>
<organism evidence="3 4">
    <name type="scientific">Martelella lutilitoris</name>
    <dbReference type="NCBI Taxonomy" id="2583532"/>
    <lineage>
        <taxon>Bacteria</taxon>
        <taxon>Pseudomonadati</taxon>
        <taxon>Pseudomonadota</taxon>
        <taxon>Alphaproteobacteria</taxon>
        <taxon>Hyphomicrobiales</taxon>
        <taxon>Aurantimonadaceae</taxon>
        <taxon>Martelella</taxon>
    </lineage>
</organism>
<keyword evidence="4" id="KW-1185">Reference proteome</keyword>
<keyword evidence="1" id="KW-0732">Signal</keyword>
<evidence type="ECO:0000256" key="1">
    <source>
        <dbReference type="SAM" id="SignalP"/>
    </source>
</evidence>
<name>A0A5C4JPG3_9HYPH</name>
<evidence type="ECO:0000313" key="4">
    <source>
        <dbReference type="Proteomes" id="UP000307874"/>
    </source>
</evidence>
<dbReference type="AlphaFoldDB" id="A0A5C4JPG3"/>
<protein>
    <submittedName>
        <fullName evidence="3">DUF1566 domain-containing protein</fullName>
    </submittedName>
</protein>
<feature type="domain" description="Lcl C-terminal" evidence="2">
    <location>
        <begin position="41"/>
        <end position="161"/>
    </location>
</feature>
<dbReference type="EMBL" id="VCLB01000010">
    <property type="protein sequence ID" value="TNB46519.1"/>
    <property type="molecule type" value="Genomic_DNA"/>
</dbReference>
<dbReference type="OrthoDB" id="9793251at2"/>